<sequence length="46" mass="5338">MLEPIRTLVDKLMLLHHAASEGDAQRKAVTVRHYYESTDYCETMTL</sequence>
<organism evidence="1 2">
    <name type="scientific">Candidatus Neomicrothrix parvicella RN1</name>
    <dbReference type="NCBI Taxonomy" id="1229780"/>
    <lineage>
        <taxon>Bacteria</taxon>
        <taxon>Bacillati</taxon>
        <taxon>Actinomycetota</taxon>
        <taxon>Acidimicrobiia</taxon>
        <taxon>Acidimicrobiales</taxon>
        <taxon>Microthrixaceae</taxon>
        <taxon>Candidatus Neomicrothrix</taxon>
    </lineage>
</organism>
<dbReference type="Proteomes" id="UP000018291">
    <property type="component" value="Unassembled WGS sequence"/>
</dbReference>
<protein>
    <submittedName>
        <fullName evidence="1">Uncharacterized protein</fullName>
    </submittedName>
</protein>
<dbReference type="EMBL" id="CANL01000012">
    <property type="protein sequence ID" value="CCM63190.1"/>
    <property type="molecule type" value="Genomic_DNA"/>
</dbReference>
<keyword evidence="2" id="KW-1185">Reference proteome</keyword>
<evidence type="ECO:0000313" key="2">
    <source>
        <dbReference type="Proteomes" id="UP000018291"/>
    </source>
</evidence>
<reference evidence="1 2" key="1">
    <citation type="journal article" date="2013" name="ISME J.">
        <title>Metabolic model for the filamentous 'Candidatus Microthrix parvicella' based on genomic and metagenomic analyses.</title>
        <authorList>
            <person name="Jon McIlroy S."/>
            <person name="Kristiansen R."/>
            <person name="Albertsen M."/>
            <person name="Michael Karst S."/>
            <person name="Rossetti S."/>
            <person name="Lund Nielsen J."/>
            <person name="Tandoi V."/>
            <person name="James Seviour R."/>
            <person name="Nielsen P.H."/>
        </authorList>
    </citation>
    <scope>NUCLEOTIDE SEQUENCE [LARGE SCALE GENOMIC DNA]</scope>
    <source>
        <strain evidence="1 2">RN1</strain>
    </source>
</reference>
<gene>
    <name evidence="1" type="ORF">BN381_20014</name>
</gene>
<dbReference type="AlphaFoldDB" id="R4YY09"/>
<dbReference type="RefSeq" id="WP_012225457.1">
    <property type="nucleotide sequence ID" value="NZ_HG422565.1"/>
</dbReference>
<evidence type="ECO:0000313" key="1">
    <source>
        <dbReference type="EMBL" id="CCM63190.1"/>
    </source>
</evidence>
<dbReference type="HOGENOM" id="CLU_3181496_0_0_11"/>
<accession>R4YY09</accession>
<comment type="caution">
    <text evidence="1">The sequence shown here is derived from an EMBL/GenBank/DDBJ whole genome shotgun (WGS) entry which is preliminary data.</text>
</comment>
<proteinExistence type="predicted"/>
<name>R4YY09_9ACTN</name>